<name>A0A165GLN3_9BASI</name>
<feature type="region of interest" description="Disordered" evidence="1">
    <location>
        <begin position="1"/>
        <end position="25"/>
    </location>
</feature>
<dbReference type="Proteomes" id="UP000076842">
    <property type="component" value="Unassembled WGS sequence"/>
</dbReference>
<organism evidence="2 3">
    <name type="scientific">Calocera cornea HHB12733</name>
    <dbReference type="NCBI Taxonomy" id="1353952"/>
    <lineage>
        <taxon>Eukaryota</taxon>
        <taxon>Fungi</taxon>
        <taxon>Dikarya</taxon>
        <taxon>Basidiomycota</taxon>
        <taxon>Agaricomycotina</taxon>
        <taxon>Dacrymycetes</taxon>
        <taxon>Dacrymycetales</taxon>
        <taxon>Dacrymycetaceae</taxon>
        <taxon>Calocera</taxon>
    </lineage>
</organism>
<feature type="region of interest" description="Disordered" evidence="1">
    <location>
        <begin position="52"/>
        <end position="76"/>
    </location>
</feature>
<accession>A0A165GLN3</accession>
<feature type="region of interest" description="Disordered" evidence="1">
    <location>
        <begin position="102"/>
        <end position="121"/>
    </location>
</feature>
<sequence>MSEPRDARTTAAQGEVADRGSGGDIGEYQGGMVLAVDVFAMRLQEALLANLEDNKRDVAAQGKGGKSDPTRRRPRRMEQILQGLFEYIDGLARDDTKELHVEEVLDEKGKGKESEEGEKVH</sequence>
<evidence type="ECO:0000313" key="3">
    <source>
        <dbReference type="Proteomes" id="UP000076842"/>
    </source>
</evidence>
<keyword evidence="3" id="KW-1185">Reference proteome</keyword>
<evidence type="ECO:0000256" key="1">
    <source>
        <dbReference type="SAM" id="MobiDB-lite"/>
    </source>
</evidence>
<reference evidence="2 3" key="1">
    <citation type="journal article" date="2016" name="Mol. Biol. Evol.">
        <title>Comparative Genomics of Early-Diverging Mushroom-Forming Fungi Provides Insights into the Origins of Lignocellulose Decay Capabilities.</title>
        <authorList>
            <person name="Nagy L.G."/>
            <person name="Riley R."/>
            <person name="Tritt A."/>
            <person name="Adam C."/>
            <person name="Daum C."/>
            <person name="Floudas D."/>
            <person name="Sun H."/>
            <person name="Yadav J.S."/>
            <person name="Pangilinan J."/>
            <person name="Larsson K.H."/>
            <person name="Matsuura K."/>
            <person name="Barry K."/>
            <person name="Labutti K."/>
            <person name="Kuo R."/>
            <person name="Ohm R.A."/>
            <person name="Bhattacharya S.S."/>
            <person name="Shirouzu T."/>
            <person name="Yoshinaga Y."/>
            <person name="Martin F.M."/>
            <person name="Grigoriev I.V."/>
            <person name="Hibbett D.S."/>
        </authorList>
    </citation>
    <scope>NUCLEOTIDE SEQUENCE [LARGE SCALE GENOMIC DNA]</scope>
    <source>
        <strain evidence="2 3">HHB12733</strain>
    </source>
</reference>
<dbReference type="AlphaFoldDB" id="A0A165GLN3"/>
<protein>
    <submittedName>
        <fullName evidence="2">Uncharacterized protein</fullName>
    </submittedName>
</protein>
<dbReference type="InParanoid" id="A0A165GLN3"/>
<gene>
    <name evidence="2" type="ORF">CALCODRAFT_482487</name>
</gene>
<proteinExistence type="predicted"/>
<dbReference type="EMBL" id="KV423953">
    <property type="protein sequence ID" value="KZT58223.1"/>
    <property type="molecule type" value="Genomic_DNA"/>
</dbReference>
<evidence type="ECO:0000313" key="2">
    <source>
        <dbReference type="EMBL" id="KZT58223.1"/>
    </source>
</evidence>